<evidence type="ECO:0000256" key="24">
    <source>
        <dbReference type="ARBA" id="ARBA00047459"/>
    </source>
</evidence>
<comment type="catalytic activity">
    <reaction evidence="34">
        <text>1-hexadecanoyl-2-(9Z-octadecenoyl)-sn-glycero-3-phosphoethanolamine + H2O = 1-hexadecanoyl-sn-glycero-3-phosphoethanolamine + (9Z)-octadecenoate + H(+)</text>
        <dbReference type="Rhea" id="RHEA:40911"/>
        <dbReference type="ChEBI" id="CHEBI:15377"/>
        <dbReference type="ChEBI" id="CHEBI:15378"/>
        <dbReference type="ChEBI" id="CHEBI:30823"/>
        <dbReference type="ChEBI" id="CHEBI:73004"/>
        <dbReference type="ChEBI" id="CHEBI:73007"/>
    </reaction>
    <physiologicalReaction direction="left-to-right" evidence="34">
        <dbReference type="Rhea" id="RHEA:40912"/>
    </physiologicalReaction>
</comment>
<evidence type="ECO:0000256" key="25">
    <source>
        <dbReference type="ARBA" id="ARBA00048011"/>
    </source>
</evidence>
<comment type="catalytic activity">
    <reaction evidence="39">
        <text>1-hexadecanoyl-2-(9Z)-octadecenoyl-3-octadecanoyl-sn-glycerol + H2O = 1-hexadecanoyl-3-octadecanoyl-sn-glycerol + (9Z)-octadecenoate + H(+)</text>
        <dbReference type="Rhea" id="RHEA:41103"/>
        <dbReference type="ChEBI" id="CHEBI:15377"/>
        <dbReference type="ChEBI" id="CHEBI:15378"/>
        <dbReference type="ChEBI" id="CHEBI:30823"/>
        <dbReference type="ChEBI" id="CHEBI:77623"/>
        <dbReference type="ChEBI" id="CHEBI:77624"/>
    </reaction>
    <physiologicalReaction direction="left-to-right" evidence="39">
        <dbReference type="Rhea" id="RHEA:41104"/>
    </physiologicalReaction>
</comment>
<keyword evidence="7" id="KW-0677">Repeat</keyword>
<protein>
    <recommendedName>
        <fullName evidence="3">Phospholipase B1, membrane-associated</fullName>
    </recommendedName>
    <alternativeName>
        <fullName evidence="16">Lysophospholipase</fullName>
    </alternativeName>
    <alternativeName>
        <fullName evidence="17">Phospholipase A2</fullName>
    </alternativeName>
    <alternativeName>
        <fullName evidence="19">Phospholipase B/lipase</fullName>
    </alternativeName>
    <alternativeName>
        <fullName evidence="18">Triacylglycerol lipase</fullName>
    </alternativeName>
</protein>
<comment type="catalytic activity">
    <reaction evidence="29">
        <text>1,2-dihexadecanoyl-sn-glycero-3-phosphocholine + H2O = 1-hexadecanoyl-sn-glycero-3-phosphocholine + hexadecanoate + H(+)</text>
        <dbReference type="Rhea" id="RHEA:41223"/>
        <dbReference type="ChEBI" id="CHEBI:7896"/>
        <dbReference type="ChEBI" id="CHEBI:15377"/>
        <dbReference type="ChEBI" id="CHEBI:15378"/>
        <dbReference type="ChEBI" id="CHEBI:72998"/>
        <dbReference type="ChEBI" id="CHEBI:72999"/>
    </reaction>
    <physiologicalReaction direction="left-to-right" evidence="29">
        <dbReference type="Rhea" id="RHEA:41224"/>
    </physiologicalReaction>
</comment>
<dbReference type="GO" id="GO:0016324">
    <property type="term" value="C:apical plasma membrane"/>
    <property type="evidence" value="ECO:0007669"/>
    <property type="project" value="UniProtKB-SubCell"/>
</dbReference>
<feature type="region of interest" description="Disordered" evidence="43">
    <location>
        <begin position="92"/>
        <end position="111"/>
    </location>
</feature>
<evidence type="ECO:0000256" key="12">
    <source>
        <dbReference type="ARBA" id="ARBA00023180"/>
    </source>
</evidence>
<evidence type="ECO:0000256" key="14">
    <source>
        <dbReference type="ARBA" id="ARBA00023408"/>
    </source>
</evidence>
<dbReference type="GO" id="GO:0004622">
    <property type="term" value="F:phosphatidylcholine lysophospholipase activity"/>
    <property type="evidence" value="ECO:0007669"/>
    <property type="project" value="UniProtKB-EC"/>
</dbReference>
<dbReference type="Pfam" id="PF00657">
    <property type="entry name" value="Lipase_GDSL"/>
    <property type="match status" value="1"/>
</dbReference>
<keyword evidence="10" id="KW-0443">Lipid metabolism</keyword>
<keyword evidence="8" id="KW-0378">Hydrolase</keyword>
<comment type="catalytic activity">
    <reaction evidence="32">
        <text>1,2,3-tri-(9Z-octadecenoyl)-glycerol + H2O = di-(9Z)-octadecenoylglycerol + (9Z)-octadecenoate + H(+)</text>
        <dbReference type="Rhea" id="RHEA:38575"/>
        <dbReference type="ChEBI" id="CHEBI:15377"/>
        <dbReference type="ChEBI" id="CHEBI:15378"/>
        <dbReference type="ChEBI" id="CHEBI:30823"/>
        <dbReference type="ChEBI" id="CHEBI:53753"/>
        <dbReference type="ChEBI" id="CHEBI:75945"/>
    </reaction>
    <physiologicalReaction direction="left-to-right" evidence="32">
        <dbReference type="Rhea" id="RHEA:38576"/>
    </physiologicalReaction>
</comment>
<evidence type="ECO:0000256" key="29">
    <source>
        <dbReference type="ARBA" id="ARBA00048227"/>
    </source>
</evidence>
<evidence type="ECO:0000256" key="27">
    <source>
        <dbReference type="ARBA" id="ARBA00048049"/>
    </source>
</evidence>
<evidence type="ECO:0000256" key="44">
    <source>
        <dbReference type="SAM" id="SignalP"/>
    </source>
</evidence>
<evidence type="ECO:0000256" key="19">
    <source>
        <dbReference type="ARBA" id="ARBA00033022"/>
    </source>
</evidence>
<evidence type="ECO:0000256" key="13">
    <source>
        <dbReference type="ARBA" id="ARBA00023369"/>
    </source>
</evidence>
<evidence type="ECO:0000256" key="10">
    <source>
        <dbReference type="ARBA" id="ARBA00023098"/>
    </source>
</evidence>
<evidence type="ECO:0000256" key="35">
    <source>
        <dbReference type="ARBA" id="ARBA00048656"/>
    </source>
</evidence>
<evidence type="ECO:0000256" key="8">
    <source>
        <dbReference type="ARBA" id="ARBA00022801"/>
    </source>
</evidence>
<dbReference type="FunFam" id="3.40.50.1110:FF:000005">
    <property type="entry name" value="Phospholipase B1"/>
    <property type="match status" value="1"/>
</dbReference>
<evidence type="ECO:0000256" key="22">
    <source>
        <dbReference type="ARBA" id="ARBA00047363"/>
    </source>
</evidence>
<evidence type="ECO:0000256" key="6">
    <source>
        <dbReference type="ARBA" id="ARBA00022729"/>
    </source>
</evidence>
<comment type="catalytic activity">
    <reaction evidence="33">
        <text>a 1-acyl-sn-glycero-3-phosphocholine + H2O = sn-glycerol 3-phosphocholine + a fatty acid + H(+)</text>
        <dbReference type="Rhea" id="RHEA:15177"/>
        <dbReference type="ChEBI" id="CHEBI:15377"/>
        <dbReference type="ChEBI" id="CHEBI:15378"/>
        <dbReference type="ChEBI" id="CHEBI:16870"/>
        <dbReference type="ChEBI" id="CHEBI:28868"/>
        <dbReference type="ChEBI" id="CHEBI:58168"/>
        <dbReference type="EC" id="3.1.1.5"/>
    </reaction>
    <physiologicalReaction direction="left-to-right" evidence="33">
        <dbReference type="Rhea" id="RHEA:15178"/>
    </physiologicalReaction>
</comment>
<dbReference type="Gene3D" id="3.40.50.1110">
    <property type="entry name" value="SGNH hydrolase"/>
    <property type="match status" value="1"/>
</dbReference>
<accession>A0A6P8Y740</accession>
<dbReference type="GO" id="GO:0004623">
    <property type="term" value="F:phospholipase A2 activity"/>
    <property type="evidence" value="ECO:0007669"/>
    <property type="project" value="UniProtKB-EC"/>
</dbReference>
<organism evidence="46">
    <name type="scientific">Thrips palmi</name>
    <name type="common">Melon thrips</name>
    <dbReference type="NCBI Taxonomy" id="161013"/>
    <lineage>
        <taxon>Eukaryota</taxon>
        <taxon>Metazoa</taxon>
        <taxon>Ecdysozoa</taxon>
        <taxon>Arthropoda</taxon>
        <taxon>Hexapoda</taxon>
        <taxon>Insecta</taxon>
        <taxon>Pterygota</taxon>
        <taxon>Neoptera</taxon>
        <taxon>Paraneoptera</taxon>
        <taxon>Thysanoptera</taxon>
        <taxon>Terebrantia</taxon>
        <taxon>Thripoidea</taxon>
        <taxon>Thripidae</taxon>
        <taxon>Thrips</taxon>
    </lineage>
</organism>
<evidence type="ECO:0000256" key="15">
    <source>
        <dbReference type="ARBA" id="ARBA00023422"/>
    </source>
</evidence>
<sequence>MGALRGALRAPPSPAPSPLLLPGVVAALVLVLLAALPGPARGQIFSSLANNDILRPPWLTNRGGPGPGGGTPAEQSGIRRQPLFPATMPFPCNSTATGPLGRSRTTPTSVHRLRPGDIAVVGAMGDSLVAGNGALEEFALGTLIEYRGVSWCAGGQGDWRHYLTLPNILKQFNPNLKGYSTGKGEFLASNAHMNVAFPVSAASDAYKQAVFLVKKMKKDPTIDFHNDWKMVTLLFGANDICSAQCYDRDGTSANQHARKLRLALDYLHQNLPRTFVNLVPVIDPSVSVRVKRSFMCRVLHRFFCQCFHLDGNADAMDIITSSVRDFQRAEKQLVDSGRYDTREDFTVVIQPFIKLFNAPTDRAQWGTEVIDISYVTYDCFHFSQKGHAMAANLLWNNLLQPIGFKSTTLLPSLLKDFKCPSAEAPFLFTANNTRTFLTSGTQFLPHERAALAAASKSL</sequence>
<keyword evidence="12" id="KW-0325">Glycoprotein</keyword>
<evidence type="ECO:0000256" key="31">
    <source>
        <dbReference type="ARBA" id="ARBA00048374"/>
    </source>
</evidence>
<name>A0A6P8Y740_THRPL</name>
<evidence type="ECO:0000256" key="42">
    <source>
        <dbReference type="ARBA" id="ARBA00049461"/>
    </source>
</evidence>
<dbReference type="InterPro" id="IPR036514">
    <property type="entry name" value="SGNH_hydro_sf"/>
</dbReference>
<evidence type="ECO:0000256" key="2">
    <source>
        <dbReference type="ARBA" id="ARBA00009979"/>
    </source>
</evidence>
<evidence type="ECO:0000256" key="20">
    <source>
        <dbReference type="ARBA" id="ARBA00045916"/>
    </source>
</evidence>
<dbReference type="GO" id="GO:0004806">
    <property type="term" value="F:triacylglycerol lipase activity"/>
    <property type="evidence" value="ECO:0007669"/>
    <property type="project" value="UniProtKB-EC"/>
</dbReference>
<keyword evidence="6 44" id="KW-0732">Signal</keyword>
<comment type="catalytic activity">
    <reaction evidence="14">
        <text>1-hexadecanoyl-2-(9Z,12Z-octadecadienoyl)-sn-glycero-3-phosphocholine + H2O = (9Z,12Z)-octadecadienoate + 1-hexadecanoyl-sn-glycero-3-phosphocholine + H(+)</text>
        <dbReference type="Rhea" id="RHEA:40811"/>
        <dbReference type="ChEBI" id="CHEBI:15377"/>
        <dbReference type="ChEBI" id="CHEBI:15378"/>
        <dbReference type="ChEBI" id="CHEBI:30245"/>
        <dbReference type="ChEBI" id="CHEBI:72998"/>
        <dbReference type="ChEBI" id="CHEBI:73002"/>
    </reaction>
    <physiologicalReaction direction="left-to-right" evidence="14">
        <dbReference type="Rhea" id="RHEA:40812"/>
    </physiologicalReaction>
</comment>
<comment type="catalytic activity">
    <reaction evidence="15">
        <text>a 1,2-diacyl-sn-glycero-3-phosphocholine + H2O = a 1-acyl-sn-glycero-3-phosphocholine + a fatty acid + H(+)</text>
        <dbReference type="Rhea" id="RHEA:15801"/>
        <dbReference type="ChEBI" id="CHEBI:15377"/>
        <dbReference type="ChEBI" id="CHEBI:15378"/>
        <dbReference type="ChEBI" id="CHEBI:28868"/>
        <dbReference type="ChEBI" id="CHEBI:57643"/>
        <dbReference type="ChEBI" id="CHEBI:58168"/>
        <dbReference type="EC" id="3.1.1.4"/>
    </reaction>
    <physiologicalReaction direction="left-to-right" evidence="15">
        <dbReference type="Rhea" id="RHEA:15802"/>
    </physiologicalReaction>
</comment>
<comment type="catalytic activity">
    <reaction evidence="41">
        <text>1,3-di-(9Z-octadecenoyl)-glycerol + H2O = 1-(9Z-octadecenoyl)-glycerol + (9Z)-octadecenoate + H(+)</text>
        <dbReference type="Rhea" id="RHEA:39939"/>
        <dbReference type="ChEBI" id="CHEBI:15377"/>
        <dbReference type="ChEBI" id="CHEBI:15378"/>
        <dbReference type="ChEBI" id="CHEBI:30823"/>
        <dbReference type="ChEBI" id="CHEBI:75342"/>
        <dbReference type="ChEBI" id="CHEBI:75735"/>
    </reaction>
    <physiologicalReaction direction="left-to-right" evidence="41">
        <dbReference type="Rhea" id="RHEA:39940"/>
    </physiologicalReaction>
</comment>
<keyword evidence="11" id="KW-0472">Membrane</keyword>
<comment type="catalytic activity">
    <reaction evidence="27">
        <text>a 1-O-alkyl-2-acyl-sn-glycero-3-phosphocholine + H2O = a 1-O-alkyl-sn-glycero-3-phosphocholine + a fatty acid + H(+)</text>
        <dbReference type="Rhea" id="RHEA:36231"/>
        <dbReference type="ChEBI" id="CHEBI:15377"/>
        <dbReference type="ChEBI" id="CHEBI:15378"/>
        <dbReference type="ChEBI" id="CHEBI:28868"/>
        <dbReference type="ChEBI" id="CHEBI:30909"/>
        <dbReference type="ChEBI" id="CHEBI:36702"/>
        <dbReference type="EC" id="3.1.1.4"/>
    </reaction>
    <physiologicalReaction direction="left-to-right" evidence="27">
        <dbReference type="Rhea" id="RHEA:36232"/>
    </physiologicalReaction>
</comment>
<dbReference type="InterPro" id="IPR035547">
    <property type="entry name" value="Phospholipase_B"/>
</dbReference>
<evidence type="ECO:0000256" key="5">
    <source>
        <dbReference type="ARBA" id="ARBA00022692"/>
    </source>
</evidence>
<proteinExistence type="inferred from homology"/>
<comment type="catalytic activity">
    <reaction evidence="21">
        <text>1-hexadecanoyl-2-(9Z)-octadecenoyl-3-octadecanoyl-sn-glycerol + H2O = 2-(9Z-octadecenoyl)-3-octadecanoyl-sn-glycerol + hexadecanoate + H(+)</text>
        <dbReference type="Rhea" id="RHEA:41107"/>
        <dbReference type="ChEBI" id="CHEBI:7896"/>
        <dbReference type="ChEBI" id="CHEBI:15377"/>
        <dbReference type="ChEBI" id="CHEBI:15378"/>
        <dbReference type="ChEBI" id="CHEBI:75558"/>
        <dbReference type="ChEBI" id="CHEBI:77623"/>
    </reaction>
    <physiologicalReaction direction="left-to-right" evidence="21">
        <dbReference type="Rhea" id="RHEA:41108"/>
    </physiologicalReaction>
</comment>
<keyword evidence="4" id="KW-1003">Cell membrane</keyword>
<comment type="catalytic activity">
    <reaction evidence="40">
        <text>1,2-dihexadecanoyl-sn-glycero-3-phosphocholine + 2 H2O = sn-glycerol 3-phosphocholine + 2 hexadecanoate + 2 H(+)</text>
        <dbReference type="Rhea" id="RHEA:40975"/>
        <dbReference type="ChEBI" id="CHEBI:7896"/>
        <dbReference type="ChEBI" id="CHEBI:15377"/>
        <dbReference type="ChEBI" id="CHEBI:15378"/>
        <dbReference type="ChEBI" id="CHEBI:16870"/>
        <dbReference type="ChEBI" id="CHEBI:72999"/>
    </reaction>
    <physiologicalReaction direction="left-to-right" evidence="40">
        <dbReference type="Rhea" id="RHEA:40976"/>
    </physiologicalReaction>
</comment>
<evidence type="ECO:0000256" key="7">
    <source>
        <dbReference type="ARBA" id="ARBA00022737"/>
    </source>
</evidence>
<dbReference type="InParanoid" id="A0A6P8Y740"/>
<gene>
    <name evidence="46" type="primary">LOC117639906</name>
</gene>
<evidence type="ECO:0000256" key="33">
    <source>
        <dbReference type="ARBA" id="ARBA00048454"/>
    </source>
</evidence>
<keyword evidence="45" id="KW-1185">Reference proteome</keyword>
<dbReference type="InterPro" id="IPR038885">
    <property type="entry name" value="PLB1"/>
</dbReference>
<comment type="catalytic activity">
    <reaction evidence="24">
        <text>1-hexadecanoyl-2-(9Z)-octadecenoyl-3-octadecanoyl-sn-glycerol + H2O = 1-hexadecanoyl-2-(9Z-octadecenoyl)-sn-glycerol + octadecanoate + H(+)</text>
        <dbReference type="Rhea" id="RHEA:41111"/>
        <dbReference type="ChEBI" id="CHEBI:15377"/>
        <dbReference type="ChEBI" id="CHEBI:15378"/>
        <dbReference type="ChEBI" id="CHEBI:25629"/>
        <dbReference type="ChEBI" id="CHEBI:75466"/>
        <dbReference type="ChEBI" id="CHEBI:77623"/>
    </reaction>
    <physiologicalReaction direction="left-to-right" evidence="24">
        <dbReference type="Rhea" id="RHEA:41112"/>
    </physiologicalReaction>
</comment>
<dbReference type="AlphaFoldDB" id="A0A6P8Y740"/>
<dbReference type="SUPFAM" id="SSF52266">
    <property type="entry name" value="SGNH hydrolase"/>
    <property type="match status" value="1"/>
</dbReference>
<dbReference type="RefSeq" id="XP_034231846.1">
    <property type="nucleotide sequence ID" value="XM_034375955.1"/>
</dbReference>
<evidence type="ECO:0000256" key="23">
    <source>
        <dbReference type="ARBA" id="ARBA00047438"/>
    </source>
</evidence>
<keyword evidence="5" id="KW-0812">Transmembrane</keyword>
<evidence type="ECO:0000256" key="1">
    <source>
        <dbReference type="ARBA" id="ARBA00004247"/>
    </source>
</evidence>
<comment type="catalytic activity">
    <reaction evidence="31">
        <text>1-octadecanoyl-2-(9Z,12Z)-octadecadienoyl-sn-glycerol + H2O = 1-octadecanoyl-sn-glycerol + (9Z,12Z)-octadecadienoate + H(+)</text>
        <dbReference type="Rhea" id="RHEA:40927"/>
        <dbReference type="ChEBI" id="CHEBI:15377"/>
        <dbReference type="ChEBI" id="CHEBI:15378"/>
        <dbReference type="ChEBI" id="CHEBI:30245"/>
        <dbReference type="ChEBI" id="CHEBI:75550"/>
        <dbReference type="ChEBI" id="CHEBI:77097"/>
    </reaction>
    <physiologicalReaction direction="left-to-right" evidence="31">
        <dbReference type="Rhea" id="RHEA:40928"/>
    </physiologicalReaction>
</comment>
<feature type="compositionally biased region" description="Polar residues" evidence="43">
    <location>
        <begin position="92"/>
        <end position="109"/>
    </location>
</feature>
<comment type="catalytic activity">
    <reaction evidence="42">
        <text>2-(9Z-octadecenoyl)-glycerol + H2O = glycerol + (9Z)-octadecenoate + H(+)</text>
        <dbReference type="Rhea" id="RHEA:38491"/>
        <dbReference type="ChEBI" id="CHEBI:15377"/>
        <dbReference type="ChEBI" id="CHEBI:15378"/>
        <dbReference type="ChEBI" id="CHEBI:17754"/>
        <dbReference type="ChEBI" id="CHEBI:30823"/>
        <dbReference type="ChEBI" id="CHEBI:73990"/>
    </reaction>
    <physiologicalReaction direction="left-to-right" evidence="42">
        <dbReference type="Rhea" id="RHEA:38492"/>
    </physiologicalReaction>
</comment>
<evidence type="ECO:0000256" key="16">
    <source>
        <dbReference type="ARBA" id="ARBA00029723"/>
    </source>
</evidence>
<dbReference type="InterPro" id="IPR001087">
    <property type="entry name" value="GDSL"/>
</dbReference>
<feature type="chain" id="PRO_5028147397" description="Phospholipase B1, membrane-associated" evidence="44">
    <location>
        <begin position="43"/>
        <end position="458"/>
    </location>
</feature>
<evidence type="ECO:0000256" key="41">
    <source>
        <dbReference type="ARBA" id="ARBA00049372"/>
    </source>
</evidence>
<comment type="catalytic activity">
    <reaction evidence="22">
        <text>1,3-dihexadecanoyl-2-(9Z-octadecenoyl)glycerol + H2O = 1-hexadecanoyl-2-(9Z-octadecenoyl)-glycerol + hexadecanoate + H(+)</text>
        <dbReference type="Rhea" id="RHEA:40979"/>
        <dbReference type="ChEBI" id="CHEBI:7896"/>
        <dbReference type="ChEBI" id="CHEBI:15377"/>
        <dbReference type="ChEBI" id="CHEBI:15378"/>
        <dbReference type="ChEBI" id="CHEBI:75585"/>
        <dbReference type="ChEBI" id="CHEBI:75688"/>
    </reaction>
    <physiologicalReaction direction="left-to-right" evidence="22">
        <dbReference type="Rhea" id="RHEA:40980"/>
    </physiologicalReaction>
</comment>
<evidence type="ECO:0000256" key="4">
    <source>
        <dbReference type="ARBA" id="ARBA00022475"/>
    </source>
</evidence>
<evidence type="ECO:0000313" key="46">
    <source>
        <dbReference type="RefSeq" id="XP_034231846.1"/>
    </source>
</evidence>
<keyword evidence="9" id="KW-1133">Transmembrane helix</keyword>
<comment type="catalytic activity">
    <reaction evidence="30">
        <text>1-hexadecanoyl-2-(9Z,12Z-octadecadienoyl)-sn-glycero-3-phosphocholine + H2O = 2-(9Z,12Z-octadecadienoyl)-sn-glycero-3-phosphocholine + hexadecanoate + H(+)</text>
        <dbReference type="Rhea" id="RHEA:40971"/>
        <dbReference type="ChEBI" id="CHEBI:7896"/>
        <dbReference type="ChEBI" id="CHEBI:15377"/>
        <dbReference type="ChEBI" id="CHEBI:15378"/>
        <dbReference type="ChEBI" id="CHEBI:73002"/>
        <dbReference type="ChEBI" id="CHEBI:76084"/>
    </reaction>
    <physiologicalReaction direction="left-to-right" evidence="30">
        <dbReference type="Rhea" id="RHEA:40972"/>
    </physiologicalReaction>
</comment>
<evidence type="ECO:0000256" key="34">
    <source>
        <dbReference type="ARBA" id="ARBA00048613"/>
    </source>
</evidence>
<dbReference type="PANTHER" id="PTHR21325:SF31">
    <property type="entry name" value="GH22081P-RELATED"/>
    <property type="match status" value="1"/>
</dbReference>
<dbReference type="PANTHER" id="PTHR21325">
    <property type="entry name" value="PHOSPHOLIPASE B, PLB1"/>
    <property type="match status" value="1"/>
</dbReference>
<evidence type="ECO:0000256" key="26">
    <source>
        <dbReference type="ARBA" id="ARBA00048015"/>
    </source>
</evidence>
<comment type="subcellular location">
    <subcellularLocation>
        <location evidence="1">Apical cell membrane</location>
        <topology evidence="1">Single-pass type I membrane protein</topology>
    </subcellularLocation>
</comment>
<comment type="catalytic activity">
    <reaction evidence="23">
        <text>1-(9Z-octadecenoyl)-glycerol + H2O = glycerol + (9Z)-octadecenoate + H(+)</text>
        <dbReference type="Rhea" id="RHEA:38487"/>
        <dbReference type="ChEBI" id="CHEBI:15377"/>
        <dbReference type="ChEBI" id="CHEBI:15378"/>
        <dbReference type="ChEBI" id="CHEBI:17754"/>
        <dbReference type="ChEBI" id="CHEBI:30823"/>
        <dbReference type="ChEBI" id="CHEBI:75342"/>
    </reaction>
    <physiologicalReaction direction="left-to-right" evidence="23">
        <dbReference type="Rhea" id="RHEA:38488"/>
    </physiologicalReaction>
</comment>
<evidence type="ECO:0000256" key="37">
    <source>
        <dbReference type="ARBA" id="ARBA00048869"/>
    </source>
</evidence>
<evidence type="ECO:0000256" key="3">
    <source>
        <dbReference type="ARBA" id="ARBA00015133"/>
    </source>
</evidence>
<comment type="catalytic activity">
    <reaction evidence="35">
        <text>1-hexadecanoyl-sn-glycero-3-phosphocholine + H2O = sn-glycerol 3-phosphocholine + hexadecanoate + H(+)</text>
        <dbReference type="Rhea" id="RHEA:40435"/>
        <dbReference type="ChEBI" id="CHEBI:7896"/>
        <dbReference type="ChEBI" id="CHEBI:15377"/>
        <dbReference type="ChEBI" id="CHEBI:15378"/>
        <dbReference type="ChEBI" id="CHEBI:16870"/>
        <dbReference type="ChEBI" id="CHEBI:72998"/>
    </reaction>
    <physiologicalReaction direction="left-to-right" evidence="35">
        <dbReference type="Rhea" id="RHEA:40436"/>
    </physiologicalReaction>
</comment>
<dbReference type="Proteomes" id="UP000515158">
    <property type="component" value="Unplaced"/>
</dbReference>
<evidence type="ECO:0000256" key="17">
    <source>
        <dbReference type="ARBA" id="ARBA00031182"/>
    </source>
</evidence>
<dbReference type="GO" id="GO:0006644">
    <property type="term" value="P:phospholipid metabolic process"/>
    <property type="evidence" value="ECO:0007669"/>
    <property type="project" value="TreeGrafter"/>
</dbReference>
<comment type="catalytic activity">
    <reaction evidence="26">
        <text>1-hexadecanoyl-2-(9Z-octadecenoyl)-sn-glycero-3-phospho-(1'-sn-glycerol) + H2O = 1-hexadecanoyl-sn-glycero-3-phospho-(1'-sn-glycerol) + (9Z)-octadecenoate + H(+)</text>
        <dbReference type="Rhea" id="RHEA:40919"/>
        <dbReference type="ChEBI" id="CHEBI:15377"/>
        <dbReference type="ChEBI" id="CHEBI:15378"/>
        <dbReference type="ChEBI" id="CHEBI:30823"/>
        <dbReference type="ChEBI" id="CHEBI:72841"/>
        <dbReference type="ChEBI" id="CHEBI:75158"/>
    </reaction>
    <physiologicalReaction direction="left-to-right" evidence="26">
        <dbReference type="Rhea" id="RHEA:40920"/>
    </physiologicalReaction>
</comment>
<comment type="catalytic activity">
    <reaction evidence="28">
        <text>1,2-di-(9Z-octadecenoyl)-sn-glycero-3-phosphocholine + H2O = 1-(9Z-octadecenoyl)-sn-glycero-3-phosphocholine + (9Z)-octadecenoate + H(+)</text>
        <dbReference type="Rhea" id="RHEA:40923"/>
        <dbReference type="ChEBI" id="CHEBI:15377"/>
        <dbReference type="ChEBI" id="CHEBI:15378"/>
        <dbReference type="ChEBI" id="CHEBI:28610"/>
        <dbReference type="ChEBI" id="CHEBI:30823"/>
        <dbReference type="ChEBI" id="CHEBI:74669"/>
    </reaction>
    <physiologicalReaction direction="left-to-right" evidence="28">
        <dbReference type="Rhea" id="RHEA:40924"/>
    </physiologicalReaction>
</comment>
<comment type="catalytic activity">
    <reaction evidence="37">
        <text>1,3-dihexadecanoyl-2-(9Z-octadecenoyl)glycerol + H2O = 1,3-dihexadecanoylglycerol + (9Z)-octadecenoate + H(+)</text>
        <dbReference type="Rhea" id="RHEA:40983"/>
        <dbReference type="ChEBI" id="CHEBI:15377"/>
        <dbReference type="ChEBI" id="CHEBI:15378"/>
        <dbReference type="ChEBI" id="CHEBI:30823"/>
        <dbReference type="ChEBI" id="CHEBI:75688"/>
        <dbReference type="ChEBI" id="CHEBI:77619"/>
    </reaction>
    <physiologicalReaction direction="left-to-right" evidence="37">
        <dbReference type="Rhea" id="RHEA:40984"/>
    </physiologicalReaction>
</comment>
<evidence type="ECO:0000256" key="39">
    <source>
        <dbReference type="ARBA" id="ARBA00048939"/>
    </source>
</evidence>
<dbReference type="OrthoDB" id="10265800at2759"/>
<feature type="region of interest" description="Disordered" evidence="43">
    <location>
        <begin position="56"/>
        <end position="77"/>
    </location>
</feature>
<evidence type="ECO:0000256" key="30">
    <source>
        <dbReference type="ARBA" id="ARBA00048362"/>
    </source>
</evidence>
<dbReference type="KEGG" id="tpal:117639906"/>
<dbReference type="CDD" id="cd01824">
    <property type="entry name" value="Phospholipase_B_like"/>
    <property type="match status" value="1"/>
</dbReference>
<evidence type="ECO:0000256" key="36">
    <source>
        <dbReference type="ARBA" id="ARBA00048699"/>
    </source>
</evidence>
<evidence type="ECO:0000256" key="21">
    <source>
        <dbReference type="ARBA" id="ARBA00047324"/>
    </source>
</evidence>
<evidence type="ECO:0000256" key="43">
    <source>
        <dbReference type="SAM" id="MobiDB-lite"/>
    </source>
</evidence>
<evidence type="ECO:0000256" key="38">
    <source>
        <dbReference type="ARBA" id="ARBA00048872"/>
    </source>
</evidence>
<comment type="function">
    <text evidence="20">Calcium-independent membrane-associated phospholipase that catalyzes complete diacylation of phospholipids by hydrolyzing both sn-1 and sn-2 fatty acyl chains attached to the glycerol backbone (phospholipase B activity). Has dual phospholipase and lysophospholipase activities toward diacylphospholipids. Preferentially cleaves sn-2 ester bonds over sn-1 bonds. Acts as a lipase toward glycerolipid substrates. Hydrolyzes fatty acyl chains of diacylglycerols with preference for the sn-2 position and of triacylglycerols with not positional selectivity. May also hydrolyze long chain retinyl esters such as retinyl palmitate. May contribute to digestion of dietary phospholipids, glycerolipids and retinoids, facilitating lipid absorption at the brush border.</text>
</comment>
<comment type="catalytic activity">
    <reaction evidence="25">
        <text>2,3-di-(9Z)-octadecenoyl-sn-glycerol + H2O = 3-(9Z-octadecenoyl)-sn-glycerol + (9Z)-octadecenoate + H(+)</text>
        <dbReference type="Rhea" id="RHEA:42604"/>
        <dbReference type="ChEBI" id="CHEBI:15377"/>
        <dbReference type="ChEBI" id="CHEBI:15378"/>
        <dbReference type="ChEBI" id="CHEBI:30823"/>
        <dbReference type="ChEBI" id="CHEBI:75824"/>
        <dbReference type="ChEBI" id="CHEBI:75938"/>
    </reaction>
    <physiologicalReaction direction="left-to-right" evidence="25">
        <dbReference type="Rhea" id="RHEA:42605"/>
    </physiologicalReaction>
</comment>
<evidence type="ECO:0000256" key="40">
    <source>
        <dbReference type="ARBA" id="ARBA00049363"/>
    </source>
</evidence>
<reference evidence="46" key="1">
    <citation type="submission" date="2025-08" db="UniProtKB">
        <authorList>
            <consortium name="RefSeq"/>
        </authorList>
    </citation>
    <scope>IDENTIFICATION</scope>
    <source>
        <tissue evidence="46">Total insect</tissue>
    </source>
</reference>
<evidence type="ECO:0000256" key="18">
    <source>
        <dbReference type="ARBA" id="ARBA00031485"/>
    </source>
</evidence>
<comment type="similarity">
    <text evidence="2">Belongs to the 'GDSL' lipolytic enzyme family. Phospholipase B1 subfamily.</text>
</comment>
<dbReference type="GeneID" id="117639906"/>
<evidence type="ECO:0000313" key="45">
    <source>
        <dbReference type="Proteomes" id="UP000515158"/>
    </source>
</evidence>
<comment type="catalytic activity">
    <reaction evidence="13">
        <text>a triacylglycerol + H2O = a diacylglycerol + a fatty acid + H(+)</text>
        <dbReference type="Rhea" id="RHEA:12044"/>
        <dbReference type="ChEBI" id="CHEBI:15377"/>
        <dbReference type="ChEBI" id="CHEBI:15378"/>
        <dbReference type="ChEBI" id="CHEBI:17855"/>
        <dbReference type="ChEBI" id="CHEBI:18035"/>
        <dbReference type="ChEBI" id="CHEBI:28868"/>
        <dbReference type="EC" id="3.1.1.3"/>
    </reaction>
    <physiologicalReaction direction="left-to-right" evidence="13">
        <dbReference type="Rhea" id="RHEA:12045"/>
    </physiologicalReaction>
</comment>
<evidence type="ECO:0000256" key="32">
    <source>
        <dbReference type="ARBA" id="ARBA00048386"/>
    </source>
</evidence>
<evidence type="ECO:0000256" key="28">
    <source>
        <dbReference type="ARBA" id="ARBA00048058"/>
    </source>
</evidence>
<comment type="catalytic activity">
    <reaction evidence="36">
        <text>1-hexadecanoyl-2-(9Z-octadecenoyl)-sn-glycero-3-phosphocholine + H2O = 1-hexadecanoyl-sn-glycero-3-phosphocholine + (9Z)-octadecenoate + H(+)</text>
        <dbReference type="Rhea" id="RHEA:38779"/>
        <dbReference type="ChEBI" id="CHEBI:15377"/>
        <dbReference type="ChEBI" id="CHEBI:15378"/>
        <dbReference type="ChEBI" id="CHEBI:30823"/>
        <dbReference type="ChEBI" id="CHEBI:72998"/>
        <dbReference type="ChEBI" id="CHEBI:73001"/>
    </reaction>
    <physiologicalReaction direction="left-to-right" evidence="36">
        <dbReference type="Rhea" id="RHEA:38780"/>
    </physiologicalReaction>
</comment>
<evidence type="ECO:0000256" key="9">
    <source>
        <dbReference type="ARBA" id="ARBA00022989"/>
    </source>
</evidence>
<feature type="signal peptide" evidence="44">
    <location>
        <begin position="1"/>
        <end position="42"/>
    </location>
</feature>
<comment type="catalytic activity">
    <reaction evidence="38">
        <text>1-O-hexadecyl-2-(9Z)-octadecenoyl-sn-glycero-3-phosphocholine + H2O = 1-O-hexadecyl-sn-glycero-3-phosphocholine + (9Z)-octadecenoate + H(+)</text>
        <dbReference type="Rhea" id="RHEA:40915"/>
        <dbReference type="ChEBI" id="CHEBI:15377"/>
        <dbReference type="ChEBI" id="CHEBI:15378"/>
        <dbReference type="ChEBI" id="CHEBI:30823"/>
        <dbReference type="ChEBI" id="CHEBI:34112"/>
        <dbReference type="ChEBI" id="CHEBI:64496"/>
    </reaction>
    <physiologicalReaction direction="left-to-right" evidence="38">
        <dbReference type="Rhea" id="RHEA:40916"/>
    </physiologicalReaction>
</comment>
<evidence type="ECO:0000256" key="11">
    <source>
        <dbReference type="ARBA" id="ARBA00023136"/>
    </source>
</evidence>